<sequence>MALRRHSVTRFLELLPGALLLDVRSPSEYAHAQLPGALSLPLFSDAERAQVGTAYKQVSREAAIKIGLDHFGPKMRAMIETVERTARARDLGEKPPICVYCWRGGMRSGAVAWLLDLYGFDVHVLDGGYKSFRNYVLETFTLPLPLRILGGYTGSGKTELLHELKTLGETVIDLEGLACHKGSAFGNIDMPPQPTQEQFENLLALEIRAVIGSAIGNRESAMDASDAGSFLPVPEAAKSSFRDVPWSVGPNVEEKGNVAGSEAIPDSRFPIPASRPIWLEDESQRIGQLHIPHRLWATMRQSPVYFLDIPFEQRLAHIVEEYGVLDRERLRDAIDRIRQRLGGLDHKLALQHLDEDNLSECFAILLRYYDKHYGKGLQNRTGLEQLLHRVPCADVRPDNAHALIRSTQ</sequence>
<dbReference type="PANTHER" id="PTHR30401:SF0">
    <property type="entry name" value="TRNA 2-SELENOURIDINE SYNTHASE"/>
    <property type="match status" value="1"/>
</dbReference>
<dbReference type="Gene3D" id="3.40.250.10">
    <property type="entry name" value="Rhodanese-like domain"/>
    <property type="match status" value="1"/>
</dbReference>
<dbReference type="SMART" id="SM00450">
    <property type="entry name" value="RHOD"/>
    <property type="match status" value="1"/>
</dbReference>
<feature type="domain" description="Rhodanese" evidence="2">
    <location>
        <begin position="14"/>
        <end position="141"/>
    </location>
</feature>
<dbReference type="PROSITE" id="PS50206">
    <property type="entry name" value="RHODANESE_3"/>
    <property type="match status" value="1"/>
</dbReference>
<proteinExistence type="predicted"/>
<protein>
    <recommendedName>
        <fullName evidence="2">Rhodanese domain-containing protein</fullName>
    </recommendedName>
</protein>
<dbReference type="NCBIfam" id="TIGR03167">
    <property type="entry name" value="tRNA_sel_U_synt"/>
    <property type="match status" value="1"/>
</dbReference>
<dbReference type="InterPro" id="IPR036873">
    <property type="entry name" value="Rhodanese-like_dom_sf"/>
</dbReference>
<dbReference type="InterPro" id="IPR001763">
    <property type="entry name" value="Rhodanese-like_dom"/>
</dbReference>
<dbReference type="Proteomes" id="UP001501725">
    <property type="component" value="Unassembled WGS sequence"/>
</dbReference>
<reference evidence="4" key="1">
    <citation type="journal article" date="2019" name="Int. J. Syst. Evol. Microbiol.">
        <title>The Global Catalogue of Microorganisms (GCM) 10K type strain sequencing project: providing services to taxonomists for standard genome sequencing and annotation.</title>
        <authorList>
            <consortium name="The Broad Institute Genomics Platform"/>
            <consortium name="The Broad Institute Genome Sequencing Center for Infectious Disease"/>
            <person name="Wu L."/>
            <person name="Ma J."/>
        </authorList>
    </citation>
    <scope>NUCLEOTIDE SEQUENCE [LARGE SCALE GENOMIC DNA]</scope>
    <source>
        <strain evidence="4">JCM 17919</strain>
    </source>
</reference>
<evidence type="ECO:0000313" key="4">
    <source>
        <dbReference type="Proteomes" id="UP001501725"/>
    </source>
</evidence>
<accession>A0ABP8HE74</accession>
<dbReference type="EMBL" id="BAABGY010000011">
    <property type="protein sequence ID" value="GAA4337936.1"/>
    <property type="molecule type" value="Genomic_DNA"/>
</dbReference>
<dbReference type="InterPro" id="IPR017582">
    <property type="entry name" value="SelU"/>
</dbReference>
<dbReference type="SUPFAM" id="SSF52821">
    <property type="entry name" value="Rhodanese/Cell cycle control phosphatase"/>
    <property type="match status" value="1"/>
</dbReference>
<keyword evidence="4" id="KW-1185">Reference proteome</keyword>
<evidence type="ECO:0000313" key="3">
    <source>
        <dbReference type="EMBL" id="GAA4337936.1"/>
    </source>
</evidence>
<dbReference type="Pfam" id="PF00581">
    <property type="entry name" value="Rhodanese"/>
    <property type="match status" value="1"/>
</dbReference>
<evidence type="ECO:0000256" key="1">
    <source>
        <dbReference type="ARBA" id="ARBA00023266"/>
    </source>
</evidence>
<gene>
    <name evidence="3" type="ORF">GCM10023184_34030</name>
</gene>
<organism evidence="3 4">
    <name type="scientific">Flaviaesturariibacter amylovorans</name>
    <dbReference type="NCBI Taxonomy" id="1084520"/>
    <lineage>
        <taxon>Bacteria</taxon>
        <taxon>Pseudomonadati</taxon>
        <taxon>Bacteroidota</taxon>
        <taxon>Chitinophagia</taxon>
        <taxon>Chitinophagales</taxon>
        <taxon>Chitinophagaceae</taxon>
        <taxon>Flaviaestuariibacter</taxon>
    </lineage>
</organism>
<comment type="caution">
    <text evidence="3">The sequence shown here is derived from an EMBL/GenBank/DDBJ whole genome shotgun (WGS) entry which is preliminary data.</text>
</comment>
<dbReference type="NCBIfam" id="NF008750">
    <property type="entry name" value="PRK11784.1-2"/>
    <property type="match status" value="1"/>
</dbReference>
<dbReference type="InterPro" id="IPR058840">
    <property type="entry name" value="AAA_SelU"/>
</dbReference>
<dbReference type="Pfam" id="PF26341">
    <property type="entry name" value="AAA_SelU"/>
    <property type="match status" value="2"/>
</dbReference>
<evidence type="ECO:0000259" key="2">
    <source>
        <dbReference type="PROSITE" id="PS50206"/>
    </source>
</evidence>
<name>A0ABP8HE74_9BACT</name>
<keyword evidence="1" id="KW-0711">Selenium</keyword>
<dbReference type="PANTHER" id="PTHR30401">
    <property type="entry name" value="TRNA 2-SELENOURIDINE SYNTHASE"/>
    <property type="match status" value="1"/>
</dbReference>